<keyword evidence="8 12" id="KW-0472">Membrane</keyword>
<evidence type="ECO:0000256" key="11">
    <source>
        <dbReference type="RuleBase" id="RU003750"/>
    </source>
</evidence>
<evidence type="ECO:0008006" key="15">
    <source>
        <dbReference type="Google" id="ProtNLM"/>
    </source>
</evidence>
<dbReference type="GO" id="GO:0016780">
    <property type="term" value="F:phosphotransferase activity, for other substituted phosphate groups"/>
    <property type="evidence" value="ECO:0007669"/>
    <property type="project" value="InterPro"/>
</dbReference>
<accession>A0A2M7B8U1</accession>
<keyword evidence="9" id="KW-0594">Phospholipid biosynthesis</keyword>
<evidence type="ECO:0000256" key="10">
    <source>
        <dbReference type="ARBA" id="ARBA00023264"/>
    </source>
</evidence>
<dbReference type="GO" id="GO:0016020">
    <property type="term" value="C:membrane"/>
    <property type="evidence" value="ECO:0007669"/>
    <property type="project" value="UniProtKB-SubCell"/>
</dbReference>
<comment type="subcellular location">
    <subcellularLocation>
        <location evidence="1">Membrane</location>
        <topology evidence="1">Multi-pass membrane protein</topology>
    </subcellularLocation>
</comment>
<dbReference type="Proteomes" id="UP000228561">
    <property type="component" value="Unassembled WGS sequence"/>
</dbReference>
<comment type="caution">
    <text evidence="13">The sequence shown here is derived from an EMBL/GenBank/DDBJ whole genome shotgun (WGS) entry which is preliminary data.</text>
</comment>
<feature type="transmembrane region" description="Helical" evidence="12">
    <location>
        <begin position="12"/>
        <end position="33"/>
    </location>
</feature>
<evidence type="ECO:0000256" key="3">
    <source>
        <dbReference type="ARBA" id="ARBA00022516"/>
    </source>
</evidence>
<keyword evidence="7" id="KW-0443">Lipid metabolism</keyword>
<dbReference type="InterPro" id="IPR043130">
    <property type="entry name" value="CDP-OH_PTrfase_TM_dom"/>
</dbReference>
<gene>
    <name evidence="13" type="ORF">COS58_01845</name>
</gene>
<reference evidence="14" key="1">
    <citation type="submission" date="2017-09" db="EMBL/GenBank/DDBJ databases">
        <title>Depth-based differentiation of microbial function through sediment-hosted aquifers and enrichment of novel symbionts in the deep terrestrial subsurface.</title>
        <authorList>
            <person name="Probst A.J."/>
            <person name="Ladd B."/>
            <person name="Jarett J.K."/>
            <person name="Geller-Mcgrath D.E."/>
            <person name="Sieber C.M.K."/>
            <person name="Emerson J.B."/>
            <person name="Anantharaman K."/>
            <person name="Thomas B.C."/>
            <person name="Malmstrom R."/>
            <person name="Stieglmeier M."/>
            <person name="Klingl A."/>
            <person name="Woyke T."/>
            <person name="Ryan C.M."/>
            <person name="Banfield J.F."/>
        </authorList>
    </citation>
    <scope>NUCLEOTIDE SEQUENCE [LARGE SCALE GENOMIC DNA]</scope>
</reference>
<evidence type="ECO:0000256" key="12">
    <source>
        <dbReference type="SAM" id="Phobius"/>
    </source>
</evidence>
<dbReference type="EMBL" id="PEVG01000021">
    <property type="protein sequence ID" value="PIU99532.1"/>
    <property type="molecule type" value="Genomic_DNA"/>
</dbReference>
<feature type="transmembrane region" description="Helical" evidence="12">
    <location>
        <begin position="99"/>
        <end position="119"/>
    </location>
</feature>
<dbReference type="Gene3D" id="1.20.120.1760">
    <property type="match status" value="1"/>
</dbReference>
<sequence>MKSLFSPKPYESIITIPNIITSAGLALIGIYVYGFLVSSRWILMTSVFLSGCSDLLDGETARRLQQKTRLGEFLDPLRDRLLLLAVLANIFYITDFRLLILWGGFIVGFEVLMVLNNLFLIAPRNRKVHIVGKLRQAAHLLLAGFVILSFYFRDIIFGITNINFNFPPTLALPLMAFCSCLAFICYIWRAAGIEKPQE</sequence>
<proteinExistence type="inferred from homology"/>
<evidence type="ECO:0000313" key="13">
    <source>
        <dbReference type="EMBL" id="PIU99532.1"/>
    </source>
</evidence>
<keyword evidence="3" id="KW-0444">Lipid biosynthesis</keyword>
<dbReference type="AlphaFoldDB" id="A0A2M7B8U1"/>
<organism evidence="13 14">
    <name type="scientific">Candidatus Tagabacteria bacterium CG03_land_8_20_14_0_80_41_22</name>
    <dbReference type="NCBI Taxonomy" id="1975020"/>
    <lineage>
        <taxon>Bacteria</taxon>
        <taxon>Candidatus Tagaibacteriota</taxon>
    </lineage>
</organism>
<evidence type="ECO:0000256" key="2">
    <source>
        <dbReference type="ARBA" id="ARBA00010441"/>
    </source>
</evidence>
<evidence type="ECO:0000256" key="8">
    <source>
        <dbReference type="ARBA" id="ARBA00023136"/>
    </source>
</evidence>
<evidence type="ECO:0000256" key="9">
    <source>
        <dbReference type="ARBA" id="ARBA00023209"/>
    </source>
</evidence>
<dbReference type="PANTHER" id="PTHR14269:SF11">
    <property type="entry name" value="CDP-DIACYLGLYCEROL--GLYCEROL-3-PHOSPHATE 3-PHOSPHATIDYLTRANSFERASE"/>
    <property type="match status" value="1"/>
</dbReference>
<dbReference type="Pfam" id="PF01066">
    <property type="entry name" value="CDP-OH_P_transf"/>
    <property type="match status" value="1"/>
</dbReference>
<evidence type="ECO:0000256" key="4">
    <source>
        <dbReference type="ARBA" id="ARBA00022679"/>
    </source>
</evidence>
<dbReference type="InterPro" id="IPR050324">
    <property type="entry name" value="CDP-alcohol_PTase-I"/>
</dbReference>
<comment type="similarity">
    <text evidence="2 11">Belongs to the CDP-alcohol phosphatidyltransferase class-I family.</text>
</comment>
<evidence type="ECO:0000313" key="14">
    <source>
        <dbReference type="Proteomes" id="UP000228561"/>
    </source>
</evidence>
<evidence type="ECO:0000256" key="1">
    <source>
        <dbReference type="ARBA" id="ARBA00004141"/>
    </source>
</evidence>
<dbReference type="InterPro" id="IPR048254">
    <property type="entry name" value="CDP_ALCOHOL_P_TRANSF_CS"/>
</dbReference>
<evidence type="ECO:0000256" key="6">
    <source>
        <dbReference type="ARBA" id="ARBA00022989"/>
    </source>
</evidence>
<protein>
    <recommendedName>
        <fullName evidence="15">CDP-diacylglycerol--glycerol-3-phosphate 3-phosphatidyltransferase</fullName>
    </recommendedName>
</protein>
<evidence type="ECO:0000256" key="5">
    <source>
        <dbReference type="ARBA" id="ARBA00022692"/>
    </source>
</evidence>
<keyword evidence="4 11" id="KW-0808">Transferase</keyword>
<dbReference type="PANTHER" id="PTHR14269">
    <property type="entry name" value="CDP-DIACYLGLYCEROL--GLYCEROL-3-PHOSPHATE 3-PHOSPHATIDYLTRANSFERASE-RELATED"/>
    <property type="match status" value="1"/>
</dbReference>
<keyword evidence="10" id="KW-1208">Phospholipid metabolism</keyword>
<feature type="transmembrane region" description="Helical" evidence="12">
    <location>
        <begin position="170"/>
        <end position="188"/>
    </location>
</feature>
<feature type="transmembrane region" description="Helical" evidence="12">
    <location>
        <begin position="140"/>
        <end position="164"/>
    </location>
</feature>
<evidence type="ECO:0000256" key="7">
    <source>
        <dbReference type="ARBA" id="ARBA00023098"/>
    </source>
</evidence>
<dbReference type="InterPro" id="IPR000462">
    <property type="entry name" value="CDP-OH_P_trans"/>
</dbReference>
<dbReference type="GO" id="GO:0046474">
    <property type="term" value="P:glycerophospholipid biosynthetic process"/>
    <property type="evidence" value="ECO:0007669"/>
    <property type="project" value="TreeGrafter"/>
</dbReference>
<keyword evidence="5 12" id="KW-0812">Transmembrane</keyword>
<keyword evidence="6 12" id="KW-1133">Transmembrane helix</keyword>
<name>A0A2M7B8U1_9BACT</name>
<dbReference type="PROSITE" id="PS00379">
    <property type="entry name" value="CDP_ALCOHOL_P_TRANSF"/>
    <property type="match status" value="1"/>
</dbReference>